<dbReference type="InterPro" id="IPR004839">
    <property type="entry name" value="Aminotransferase_I/II_large"/>
</dbReference>
<dbReference type="EMBL" id="JAECZO010000002">
    <property type="protein sequence ID" value="KAK7199954.1"/>
    <property type="molecule type" value="Genomic_DNA"/>
</dbReference>
<feature type="modified residue" description="N6-(pyridoxal phosphate)lysine" evidence="7">
    <location>
        <position position="257"/>
    </location>
</feature>
<evidence type="ECO:0000256" key="3">
    <source>
        <dbReference type="ARBA" id="ARBA00022576"/>
    </source>
</evidence>
<dbReference type="Gene3D" id="3.40.640.10">
    <property type="entry name" value="Type I PLP-dependent aspartate aminotransferase-like (Major domain)"/>
    <property type="match status" value="1"/>
</dbReference>
<evidence type="ECO:0000259" key="9">
    <source>
        <dbReference type="Pfam" id="PF00155"/>
    </source>
</evidence>
<reference evidence="10 11" key="1">
    <citation type="journal article" date="2021" name="MBio">
        <title>A New Model Trypanosomatid, Novymonas esmeraldas: Genomic Perception of Its 'Candidatus Pandoraea novymonadis' Endosymbiont.</title>
        <authorList>
            <person name="Zakharova A."/>
            <person name="Saura A."/>
            <person name="Butenko A."/>
            <person name="Podesvova L."/>
            <person name="Warmusova S."/>
            <person name="Kostygov A.Y."/>
            <person name="Nenarokova A."/>
            <person name="Lukes J."/>
            <person name="Opperdoes F.R."/>
            <person name="Yurchenko V."/>
        </authorList>
    </citation>
    <scope>NUCLEOTIDE SEQUENCE [LARGE SCALE GENOMIC DNA]</scope>
    <source>
        <strain evidence="10 11">E262AT.01</strain>
    </source>
</reference>
<dbReference type="InterPro" id="IPR004838">
    <property type="entry name" value="NHTrfase_class1_PyrdxlP-BS"/>
</dbReference>
<keyword evidence="3 10" id="KW-0032">Aminotransferase</keyword>
<name>A0AAW0F2Y0_9TRYP</name>
<sequence length="454" mass="49357">MPSSEWAVECSAQSGRVYNPIRAIADNAKPSASHKSLIKLSIGDPTLDHGHLPSSLVQQAALQEAVASRQFGGYVPALGIPETRTAIADYWKRHHVNSDALKRHISAENIILTSGGSHGILMAIAGIANPGDNILVPAPGFPHYETVAKAYDVELRFYDLNPDQNWEADMSQIKALRDERTKLIIMTNPSNPCGSNYGREHVESFVRTAEELKLPLFSDEMYAGMVFQTEENPNKEYTSVADIPSDLPRVILCGTAKIFLVPGWRLAWLMFIDPAGHGAEYIRGVKNQALLLVGPSTLAQASVAAALLKTPAEQLTRTVSIIAESAMAFHDAINSSSAAADAKTRMVWATMPQAAMYVMLTINLHHFDPAVVTDDVTFVAALLAEENVQLVPGVAFHAVNCCRVVITRPSALLREAAERIALFCERHRRSSAPESPVPEAEAPAPEEEVKEEVA</sequence>
<keyword evidence="4" id="KW-0808">Transferase</keyword>
<comment type="caution">
    <text evidence="10">The sequence shown here is derived from an EMBL/GenBank/DDBJ whole genome shotgun (WGS) entry which is preliminary data.</text>
</comment>
<dbReference type="Gene3D" id="3.90.1150.10">
    <property type="entry name" value="Aspartate Aminotransferase, domain 1"/>
    <property type="match status" value="1"/>
</dbReference>
<dbReference type="PANTHER" id="PTHR45744:SF2">
    <property type="entry name" value="TYROSINE AMINOTRANSFERASE"/>
    <property type="match status" value="1"/>
</dbReference>
<dbReference type="PIRSF" id="PIRSF000517">
    <property type="entry name" value="Tyr_transaminase"/>
    <property type="match status" value="1"/>
</dbReference>
<dbReference type="PANTHER" id="PTHR45744">
    <property type="entry name" value="TYROSINE AMINOTRANSFERASE"/>
    <property type="match status" value="1"/>
</dbReference>
<comment type="cofactor">
    <cofactor evidence="1 6 7">
        <name>pyridoxal 5'-phosphate</name>
        <dbReference type="ChEBI" id="CHEBI:597326"/>
    </cofactor>
</comment>
<comment type="similarity">
    <text evidence="2 6">Belongs to the class-I pyridoxal-phosphate-dependent aminotransferase family.</text>
</comment>
<protein>
    <submittedName>
        <fullName evidence="10">Aminotransferase class I and II/Aminotransferase class-V</fullName>
    </submittedName>
</protein>
<evidence type="ECO:0000256" key="6">
    <source>
        <dbReference type="PIRNR" id="PIRNR000517"/>
    </source>
</evidence>
<dbReference type="Proteomes" id="UP001430356">
    <property type="component" value="Unassembled WGS sequence"/>
</dbReference>
<dbReference type="GO" id="GO:0006572">
    <property type="term" value="P:L-tyrosine catabolic process"/>
    <property type="evidence" value="ECO:0007669"/>
    <property type="project" value="TreeGrafter"/>
</dbReference>
<dbReference type="SUPFAM" id="SSF53383">
    <property type="entry name" value="PLP-dependent transferases"/>
    <property type="match status" value="1"/>
</dbReference>
<evidence type="ECO:0000256" key="2">
    <source>
        <dbReference type="ARBA" id="ARBA00007441"/>
    </source>
</evidence>
<dbReference type="CDD" id="cd00609">
    <property type="entry name" value="AAT_like"/>
    <property type="match status" value="1"/>
</dbReference>
<feature type="compositionally biased region" description="Low complexity" evidence="8">
    <location>
        <begin position="432"/>
        <end position="443"/>
    </location>
</feature>
<accession>A0AAW0F2Y0</accession>
<dbReference type="GO" id="GO:0004838">
    <property type="term" value="F:L-tyrosine-2-oxoglutarate transaminase activity"/>
    <property type="evidence" value="ECO:0007669"/>
    <property type="project" value="TreeGrafter"/>
</dbReference>
<dbReference type="PROSITE" id="PS00105">
    <property type="entry name" value="AA_TRANSFER_CLASS_1"/>
    <property type="match status" value="1"/>
</dbReference>
<evidence type="ECO:0000256" key="4">
    <source>
        <dbReference type="ARBA" id="ARBA00022679"/>
    </source>
</evidence>
<evidence type="ECO:0000313" key="10">
    <source>
        <dbReference type="EMBL" id="KAK7199954.1"/>
    </source>
</evidence>
<gene>
    <name evidence="10" type="ORF">NESM_000043900</name>
</gene>
<proteinExistence type="inferred from homology"/>
<feature type="compositionally biased region" description="Acidic residues" evidence="8">
    <location>
        <begin position="444"/>
        <end position="454"/>
    </location>
</feature>
<dbReference type="GO" id="GO:0030170">
    <property type="term" value="F:pyridoxal phosphate binding"/>
    <property type="evidence" value="ECO:0007669"/>
    <property type="project" value="InterPro"/>
</dbReference>
<evidence type="ECO:0000313" key="11">
    <source>
        <dbReference type="Proteomes" id="UP001430356"/>
    </source>
</evidence>
<evidence type="ECO:0000256" key="1">
    <source>
        <dbReference type="ARBA" id="ARBA00001933"/>
    </source>
</evidence>
<dbReference type="InterPro" id="IPR015424">
    <property type="entry name" value="PyrdxlP-dep_Trfase"/>
</dbReference>
<dbReference type="InterPro" id="IPR005958">
    <property type="entry name" value="TyrNic_aminoTrfase"/>
</dbReference>
<keyword evidence="11" id="KW-1185">Reference proteome</keyword>
<organism evidence="10 11">
    <name type="scientific">Novymonas esmeraldas</name>
    <dbReference type="NCBI Taxonomy" id="1808958"/>
    <lineage>
        <taxon>Eukaryota</taxon>
        <taxon>Discoba</taxon>
        <taxon>Euglenozoa</taxon>
        <taxon>Kinetoplastea</taxon>
        <taxon>Metakinetoplastina</taxon>
        <taxon>Trypanosomatida</taxon>
        <taxon>Trypanosomatidae</taxon>
        <taxon>Novymonas</taxon>
    </lineage>
</organism>
<keyword evidence="5 6" id="KW-0663">Pyridoxal phosphate</keyword>
<feature type="domain" description="Aminotransferase class I/classII large" evidence="9">
    <location>
        <begin position="36"/>
        <end position="420"/>
    </location>
</feature>
<feature type="region of interest" description="Disordered" evidence="8">
    <location>
        <begin position="427"/>
        <end position="454"/>
    </location>
</feature>
<evidence type="ECO:0000256" key="7">
    <source>
        <dbReference type="PIRSR" id="PIRSR000517-1"/>
    </source>
</evidence>
<dbReference type="AlphaFoldDB" id="A0AAW0F2Y0"/>
<evidence type="ECO:0000256" key="8">
    <source>
        <dbReference type="SAM" id="MobiDB-lite"/>
    </source>
</evidence>
<dbReference type="InterPro" id="IPR015421">
    <property type="entry name" value="PyrdxlP-dep_Trfase_major"/>
</dbReference>
<dbReference type="NCBIfam" id="TIGR01265">
    <property type="entry name" value="tyr_nico_aTase"/>
    <property type="match status" value="1"/>
</dbReference>
<dbReference type="InterPro" id="IPR015422">
    <property type="entry name" value="PyrdxlP-dep_Trfase_small"/>
</dbReference>
<evidence type="ECO:0000256" key="5">
    <source>
        <dbReference type="ARBA" id="ARBA00022898"/>
    </source>
</evidence>
<dbReference type="Pfam" id="PF00155">
    <property type="entry name" value="Aminotran_1_2"/>
    <property type="match status" value="1"/>
</dbReference>